<feature type="transmembrane region" description="Helical" evidence="1">
    <location>
        <begin position="334"/>
        <end position="357"/>
    </location>
</feature>
<feature type="transmembrane region" description="Helical" evidence="1">
    <location>
        <begin position="363"/>
        <end position="380"/>
    </location>
</feature>
<reference evidence="2" key="2">
    <citation type="journal article" date="2021" name="Microbiome">
        <title>Successional dynamics and alternative stable states in a saline activated sludge microbial community over 9 years.</title>
        <authorList>
            <person name="Wang Y."/>
            <person name="Ye J."/>
            <person name="Ju F."/>
            <person name="Liu L."/>
            <person name="Boyd J.A."/>
            <person name="Deng Y."/>
            <person name="Parks D.H."/>
            <person name="Jiang X."/>
            <person name="Yin X."/>
            <person name="Woodcroft B.J."/>
            <person name="Tyson G.W."/>
            <person name="Hugenholtz P."/>
            <person name="Polz M.F."/>
            <person name="Zhang T."/>
        </authorList>
    </citation>
    <scope>NUCLEOTIDE SEQUENCE</scope>
    <source>
        <strain evidence="2">HKST-UBA11</strain>
    </source>
</reference>
<organism evidence="2 3">
    <name type="scientific">Candidatus Dojkabacteria bacterium</name>
    <dbReference type="NCBI Taxonomy" id="2099670"/>
    <lineage>
        <taxon>Bacteria</taxon>
        <taxon>Candidatus Dojkabacteria</taxon>
    </lineage>
</organism>
<comment type="caution">
    <text evidence="2">The sequence shown here is derived from an EMBL/GenBank/DDBJ whole genome shotgun (WGS) entry which is preliminary data.</text>
</comment>
<feature type="transmembrane region" description="Helical" evidence="1">
    <location>
        <begin position="136"/>
        <end position="158"/>
    </location>
</feature>
<proteinExistence type="predicted"/>
<gene>
    <name evidence="2" type="ORF">KC717_00665</name>
</gene>
<dbReference type="EMBL" id="JAGQLH010000005">
    <property type="protein sequence ID" value="MCA9385140.1"/>
    <property type="molecule type" value="Genomic_DNA"/>
</dbReference>
<dbReference type="AlphaFoldDB" id="A0A955L7L1"/>
<protein>
    <recommendedName>
        <fullName evidence="4">MFS transporter</fullName>
    </recommendedName>
</protein>
<dbReference type="InterPro" id="IPR036259">
    <property type="entry name" value="MFS_trans_sf"/>
</dbReference>
<keyword evidence="1" id="KW-0472">Membrane</keyword>
<feature type="transmembrane region" description="Helical" evidence="1">
    <location>
        <begin position="210"/>
        <end position="231"/>
    </location>
</feature>
<keyword evidence="1" id="KW-0812">Transmembrane</keyword>
<evidence type="ECO:0000256" key="1">
    <source>
        <dbReference type="SAM" id="Phobius"/>
    </source>
</evidence>
<evidence type="ECO:0000313" key="3">
    <source>
        <dbReference type="Proteomes" id="UP000754563"/>
    </source>
</evidence>
<keyword evidence="1" id="KW-1133">Transmembrane helix</keyword>
<feature type="transmembrane region" description="Helical" evidence="1">
    <location>
        <begin position="164"/>
        <end position="189"/>
    </location>
</feature>
<feature type="transmembrane region" description="Helical" evidence="1">
    <location>
        <begin position="97"/>
        <end position="115"/>
    </location>
</feature>
<evidence type="ECO:0000313" key="2">
    <source>
        <dbReference type="EMBL" id="MCA9385140.1"/>
    </source>
</evidence>
<dbReference type="SUPFAM" id="SSF103473">
    <property type="entry name" value="MFS general substrate transporter"/>
    <property type="match status" value="1"/>
</dbReference>
<feature type="transmembrane region" description="Helical" evidence="1">
    <location>
        <begin position="40"/>
        <end position="65"/>
    </location>
</feature>
<evidence type="ECO:0008006" key="4">
    <source>
        <dbReference type="Google" id="ProtNLM"/>
    </source>
</evidence>
<accession>A0A955L7L1</accession>
<dbReference type="Proteomes" id="UP000754563">
    <property type="component" value="Unassembled WGS sequence"/>
</dbReference>
<feature type="transmembrane region" description="Helical" evidence="1">
    <location>
        <begin position="237"/>
        <end position="258"/>
    </location>
</feature>
<sequence length="386" mass="43576">MNQEHIHKKVKIAHILYGMMMGLLSIFGIVFFYTTFGENLFYTFSFFGVIYLVSAIFDLLVPFVIPSITPKYAGMLSMVLYAISALALYGFSIYIDSIFILVTYSGTYALARALYQNVFQNYLMETAQVKNLGHDIGGMFAFIAFSGVLLPSMIGYLSDLYGPISLVILLLILNIICIFIYASLPHISYKTKLRLKDIRRDRTYRQLGKTAFWAGVYGPVAWIWSIALFIYLGERLAFLGVFIAALNLVASIGVKVLGNKMDKSNKKALFGKLRISNSIELLLKGISSIHIAFAVIADLYGRLNDRLYGVVFNIFFYSWVDHHEQKTMLDERITLGQAVFNLTVGMTFLFFGIMSIITTLTNSFILLGLVFFLGFLHFAFSTSKKQ</sequence>
<name>A0A955L7L1_9BACT</name>
<feature type="transmembrane region" description="Helical" evidence="1">
    <location>
        <begin position="12"/>
        <end position="34"/>
    </location>
</feature>
<reference evidence="2" key="1">
    <citation type="submission" date="2020-04" db="EMBL/GenBank/DDBJ databases">
        <authorList>
            <person name="Zhang T."/>
        </authorList>
    </citation>
    <scope>NUCLEOTIDE SEQUENCE</scope>
    <source>
        <strain evidence="2">HKST-UBA11</strain>
    </source>
</reference>
<feature type="transmembrane region" description="Helical" evidence="1">
    <location>
        <begin position="72"/>
        <end position="91"/>
    </location>
</feature>